<proteinExistence type="predicted"/>
<dbReference type="EC" id="4.2.1.40" evidence="2"/>
<dbReference type="InterPro" id="IPR013342">
    <property type="entry name" value="Mandelate_racemase_C"/>
</dbReference>
<accession>A0ABU0JC80</accession>
<dbReference type="InterPro" id="IPR036849">
    <property type="entry name" value="Enolase-like_C_sf"/>
</dbReference>
<dbReference type="PROSITE" id="PS00908">
    <property type="entry name" value="MR_MLE_1"/>
    <property type="match status" value="1"/>
</dbReference>
<keyword evidence="3" id="KW-1185">Reference proteome</keyword>
<gene>
    <name evidence="2" type="ORF">QO011_003898</name>
</gene>
<dbReference type="Pfam" id="PF02746">
    <property type="entry name" value="MR_MLE_N"/>
    <property type="match status" value="1"/>
</dbReference>
<dbReference type="SUPFAM" id="SSF51604">
    <property type="entry name" value="Enolase C-terminal domain-like"/>
    <property type="match status" value="1"/>
</dbReference>
<dbReference type="SUPFAM" id="SSF54826">
    <property type="entry name" value="Enolase N-terminal domain-like"/>
    <property type="match status" value="1"/>
</dbReference>
<dbReference type="RefSeq" id="WP_307275186.1">
    <property type="nucleotide sequence ID" value="NZ_JAUSVX010000007.1"/>
</dbReference>
<dbReference type="EMBL" id="JAUSVX010000007">
    <property type="protein sequence ID" value="MDQ0470879.1"/>
    <property type="molecule type" value="Genomic_DNA"/>
</dbReference>
<organism evidence="2 3">
    <name type="scientific">Labrys wisconsinensis</name>
    <dbReference type="NCBI Taxonomy" id="425677"/>
    <lineage>
        <taxon>Bacteria</taxon>
        <taxon>Pseudomonadati</taxon>
        <taxon>Pseudomonadota</taxon>
        <taxon>Alphaproteobacteria</taxon>
        <taxon>Hyphomicrobiales</taxon>
        <taxon>Xanthobacteraceae</taxon>
        <taxon>Labrys</taxon>
    </lineage>
</organism>
<dbReference type="InterPro" id="IPR029065">
    <property type="entry name" value="Enolase_C-like"/>
</dbReference>
<dbReference type="Gene3D" id="3.30.390.10">
    <property type="entry name" value="Enolase-like, N-terminal domain"/>
    <property type="match status" value="1"/>
</dbReference>
<name>A0ABU0JC80_9HYPH</name>
<dbReference type="PANTHER" id="PTHR48080">
    <property type="entry name" value="D-GALACTONATE DEHYDRATASE-RELATED"/>
    <property type="match status" value="1"/>
</dbReference>
<dbReference type="InterPro" id="IPR018110">
    <property type="entry name" value="Mandel_Rmase/mucon_lact_enz_CS"/>
</dbReference>
<evidence type="ECO:0000313" key="2">
    <source>
        <dbReference type="EMBL" id="MDQ0470879.1"/>
    </source>
</evidence>
<keyword evidence="2" id="KW-0456">Lyase</keyword>
<evidence type="ECO:0000313" key="3">
    <source>
        <dbReference type="Proteomes" id="UP001242480"/>
    </source>
</evidence>
<feature type="domain" description="Mandelate racemase/muconate lactonizing enzyme C-terminal" evidence="1">
    <location>
        <begin position="142"/>
        <end position="239"/>
    </location>
</feature>
<dbReference type="InterPro" id="IPR013341">
    <property type="entry name" value="Mandelate_racemase_N_dom"/>
</dbReference>
<protein>
    <submittedName>
        <fullName evidence="2">Glucarate dehydratase</fullName>
        <ecNumber evidence="2">4.2.1.40</ecNumber>
    </submittedName>
</protein>
<dbReference type="Gene3D" id="3.20.20.120">
    <property type="entry name" value="Enolase-like C-terminal domain"/>
    <property type="match status" value="1"/>
</dbReference>
<evidence type="ECO:0000259" key="1">
    <source>
        <dbReference type="SMART" id="SM00922"/>
    </source>
</evidence>
<dbReference type="GO" id="GO:0008872">
    <property type="term" value="F:glucarate dehydratase activity"/>
    <property type="evidence" value="ECO:0007669"/>
    <property type="project" value="UniProtKB-EC"/>
</dbReference>
<dbReference type="SMART" id="SM00922">
    <property type="entry name" value="MR_MLE"/>
    <property type="match status" value="1"/>
</dbReference>
<dbReference type="Pfam" id="PF13378">
    <property type="entry name" value="MR_MLE_C"/>
    <property type="match status" value="1"/>
</dbReference>
<dbReference type="SFLD" id="SFLDS00001">
    <property type="entry name" value="Enolase"/>
    <property type="match status" value="1"/>
</dbReference>
<comment type="caution">
    <text evidence="2">The sequence shown here is derived from an EMBL/GenBank/DDBJ whole genome shotgun (WGS) entry which is preliminary data.</text>
</comment>
<dbReference type="InterPro" id="IPR034593">
    <property type="entry name" value="DgoD-like"/>
</dbReference>
<dbReference type="CDD" id="cd03316">
    <property type="entry name" value="MR_like"/>
    <property type="match status" value="1"/>
</dbReference>
<dbReference type="InterPro" id="IPR029017">
    <property type="entry name" value="Enolase-like_N"/>
</dbReference>
<reference evidence="2 3" key="1">
    <citation type="submission" date="2023-07" db="EMBL/GenBank/DDBJ databases">
        <title>Genomic Encyclopedia of Type Strains, Phase IV (KMG-IV): sequencing the most valuable type-strain genomes for metagenomic binning, comparative biology and taxonomic classification.</title>
        <authorList>
            <person name="Goeker M."/>
        </authorList>
    </citation>
    <scope>NUCLEOTIDE SEQUENCE [LARGE SCALE GENOMIC DNA]</scope>
    <source>
        <strain evidence="2 3">DSM 19619</strain>
    </source>
</reference>
<sequence length="396" mass="43130">MKIIGLETIPVSVPYSQVERSARVQRGGVSDVVVKLTTDSGLVGWGESCSGADTASIEMAVKAMAPFVLGRDPWDTEAIARDVYRTGLWDYRLQTGNFAYAGIDIALWDLCGKACGQPLYRLFGGAMREAVDYFFYLAAGTPDEVAAQVLLGVRRGYRHYYLKVGVDAAAEERMLAAIRSTAGPDAMIRIDANEAWPLPMAVRLLTRWHEAFDIDFAEAPVRAAPLSLMQDLRKRVPVALCANEGLSGEDAVVRMIDSGAADVLCMSSYWVGTLRRFHTLCSLANLKGIGVCKHTHGEFGIAAAAAHHMLLTLPNATEGAQQTASVMEGDLLAEPLPIATGPRWGLIDKPGLGIEVDEKRLARYAEAYRREGQFLPWSAWDGTPEFQPRQPLGETA</sequence>
<dbReference type="Proteomes" id="UP001242480">
    <property type="component" value="Unassembled WGS sequence"/>
</dbReference>